<evidence type="ECO:0000313" key="4">
    <source>
        <dbReference type="Proteomes" id="UP000512043"/>
    </source>
</evidence>
<dbReference type="EMBL" id="CP055538">
    <property type="protein sequence ID" value="QLO12560.1"/>
    <property type="molecule type" value="Genomic_DNA"/>
</dbReference>
<gene>
    <name evidence="2" type="ORF">HV164_19065</name>
    <name evidence="1" type="ORF">HV183_03460</name>
</gene>
<dbReference type="Proteomes" id="UP000510650">
    <property type="component" value="Chromosome"/>
</dbReference>
<sequence length="71" mass="8339">MQHSLRSDGAGFYQLACCEYSFSTRKVELIGQRRTAFCFITMKTIFFLFRRTNRRLTLTAVQGILSRFSLF</sequence>
<reference evidence="1" key="2">
    <citation type="journal article" date="2021" name="Microb. Genom.">
        <title>A genomic epidemiological study shows that prevalence of antimicrobial resistance in Enterobacterales is associated with the livestock host, as well as antimicrobial usage.</title>
        <authorList>
            <person name="AbuOun M."/>
            <person name="Jones H."/>
            <person name="Stubberfield E."/>
            <person name="Gilson D."/>
            <person name="Shaw L.P."/>
            <person name="Hubbard A.T.M."/>
            <person name="Chau K.K."/>
            <person name="Sebra R."/>
            <person name="Peto T.E.A."/>
            <person name="Crook D.W."/>
            <person name="Read D.S."/>
            <person name="Gweon H.S."/>
            <person name="Walker A.S."/>
            <person name="Stoesser N."/>
            <person name="Smith R.P."/>
            <person name="Anjum M.F."/>
            <person name="On Behalf Of The Rehab Consortium."/>
        </authorList>
    </citation>
    <scope>NUCLEOTIDE SEQUENCE</scope>
    <source>
        <strain evidence="2">RHBSTW-00334</strain>
        <strain evidence="1">RHBSTW-00398</strain>
    </source>
</reference>
<evidence type="ECO:0000313" key="2">
    <source>
        <dbReference type="EMBL" id="QLY38501.1"/>
    </source>
</evidence>
<accession>A0A7D6ZZ42</accession>
<name>A0A7D6ZZ42_CITFR</name>
<dbReference type="OrthoDB" id="6626498at2"/>
<dbReference type="Proteomes" id="UP000512043">
    <property type="component" value="Chromosome"/>
</dbReference>
<dbReference type="AlphaFoldDB" id="A0A7D6ZZ42"/>
<dbReference type="EMBL" id="CP056597">
    <property type="protein sequence ID" value="QLY38501.1"/>
    <property type="molecule type" value="Genomic_DNA"/>
</dbReference>
<protein>
    <submittedName>
        <fullName evidence="1">DUF2575 family protein</fullName>
    </submittedName>
</protein>
<dbReference type="AntiFam" id="ANF00260">
    <property type="entry name" value="Protein of unknown function (DUF2575)"/>
</dbReference>
<dbReference type="RefSeq" id="WP_096758366.1">
    <property type="nucleotide sequence ID" value="NZ_CP038856.1"/>
</dbReference>
<proteinExistence type="predicted"/>
<reference evidence="3 4" key="1">
    <citation type="submission" date="2020-06" db="EMBL/GenBank/DDBJ databases">
        <title>REHAB project genomes.</title>
        <authorList>
            <person name="Shaw L.P."/>
        </authorList>
    </citation>
    <scope>NUCLEOTIDE SEQUENCE [LARGE SCALE GENOMIC DNA]</scope>
    <source>
        <strain evidence="4">RHBSTW-00334</strain>
        <strain evidence="3">RHBSTW-00398</strain>
    </source>
</reference>
<evidence type="ECO:0000313" key="3">
    <source>
        <dbReference type="Proteomes" id="UP000510650"/>
    </source>
</evidence>
<organism evidence="1 3">
    <name type="scientific">Citrobacter freundii</name>
    <dbReference type="NCBI Taxonomy" id="546"/>
    <lineage>
        <taxon>Bacteria</taxon>
        <taxon>Pseudomonadati</taxon>
        <taxon>Pseudomonadota</taxon>
        <taxon>Gammaproteobacteria</taxon>
        <taxon>Enterobacterales</taxon>
        <taxon>Enterobacteriaceae</taxon>
        <taxon>Citrobacter</taxon>
        <taxon>Citrobacter freundii complex</taxon>
    </lineage>
</organism>
<evidence type="ECO:0000313" key="1">
    <source>
        <dbReference type="EMBL" id="QLO12560.1"/>
    </source>
</evidence>